<organism evidence="2 3">
    <name type="scientific">Morus notabilis</name>
    <dbReference type="NCBI Taxonomy" id="981085"/>
    <lineage>
        <taxon>Eukaryota</taxon>
        <taxon>Viridiplantae</taxon>
        <taxon>Streptophyta</taxon>
        <taxon>Embryophyta</taxon>
        <taxon>Tracheophyta</taxon>
        <taxon>Spermatophyta</taxon>
        <taxon>Magnoliopsida</taxon>
        <taxon>eudicotyledons</taxon>
        <taxon>Gunneridae</taxon>
        <taxon>Pentapetalae</taxon>
        <taxon>rosids</taxon>
        <taxon>fabids</taxon>
        <taxon>Rosales</taxon>
        <taxon>Moraceae</taxon>
        <taxon>Moreae</taxon>
        <taxon>Morus</taxon>
    </lineage>
</organism>
<dbReference type="PANTHER" id="PTHR33264">
    <property type="entry name" value="EXPRESSED PROTEIN"/>
    <property type="match status" value="1"/>
</dbReference>
<proteinExistence type="predicted"/>
<evidence type="ECO:0000313" key="2">
    <source>
        <dbReference type="EMBL" id="EXB44975.1"/>
    </source>
</evidence>
<name>W9QNZ2_9ROSA</name>
<reference evidence="3" key="1">
    <citation type="submission" date="2013-01" db="EMBL/GenBank/DDBJ databases">
        <title>Draft Genome Sequence of a Mulberry Tree, Morus notabilis C.K. Schneid.</title>
        <authorList>
            <person name="He N."/>
            <person name="Zhao S."/>
        </authorList>
    </citation>
    <scope>NUCLEOTIDE SEQUENCE</scope>
</reference>
<dbReference type="Proteomes" id="UP000030645">
    <property type="component" value="Unassembled WGS sequence"/>
</dbReference>
<dbReference type="eggNOG" id="ENOG502S3KX">
    <property type="taxonomic scope" value="Eukaryota"/>
</dbReference>
<dbReference type="EMBL" id="KE343883">
    <property type="protein sequence ID" value="EXB44975.1"/>
    <property type="molecule type" value="Genomic_DNA"/>
</dbReference>
<evidence type="ECO:0000313" key="3">
    <source>
        <dbReference type="Proteomes" id="UP000030645"/>
    </source>
</evidence>
<dbReference type="AlphaFoldDB" id="W9QNZ2"/>
<sequence length="161" mass="18120">MEDGNALAADCIVISSCCQCLILQIIVFVLLKIPYKLIRKTRDFAKKKLQRRKRRGKMVINMVGKYKNELVGIVGESLKIQATSGRVSADEKKSDCGCCMKEVEKVMEELSQKGEFSFGSFWCKEEESAEIFPASCVQKHESDDGFVRYQLIKMVGSISCS</sequence>
<gene>
    <name evidence="2" type="ORF">L484_026566</name>
</gene>
<keyword evidence="3" id="KW-1185">Reference proteome</keyword>
<keyword evidence="1" id="KW-1133">Transmembrane helix</keyword>
<keyword evidence="1" id="KW-0472">Membrane</keyword>
<evidence type="ECO:0000256" key="1">
    <source>
        <dbReference type="SAM" id="Phobius"/>
    </source>
</evidence>
<dbReference type="PANTHER" id="PTHR33264:SF27">
    <property type="entry name" value="TRANSMEMBRANE PROTEIN"/>
    <property type="match status" value="1"/>
</dbReference>
<keyword evidence="1" id="KW-0812">Transmembrane</keyword>
<accession>W9QNZ2</accession>
<feature type="transmembrane region" description="Helical" evidence="1">
    <location>
        <begin position="6"/>
        <end position="31"/>
    </location>
</feature>
<protein>
    <submittedName>
        <fullName evidence="2">Uncharacterized protein</fullName>
    </submittedName>
</protein>